<comment type="subcellular location">
    <subcellularLocation>
        <location evidence="2">Cell membrane</location>
        <topology evidence="2">Multi-pass membrane protein</topology>
    </subcellularLocation>
</comment>
<dbReference type="PANTHER" id="PTHR45453">
    <property type="entry name" value="PHOSPHATE REGULON SENSOR PROTEIN PHOR"/>
    <property type="match status" value="1"/>
</dbReference>
<keyword evidence="8 11" id="KW-1133">Transmembrane helix</keyword>
<dbReference type="Proteomes" id="UP000886787">
    <property type="component" value="Unassembled WGS sequence"/>
</dbReference>
<name>A0A9D0ZGZ5_9FIRM</name>
<dbReference type="GO" id="GO:0004721">
    <property type="term" value="F:phosphoprotein phosphatase activity"/>
    <property type="evidence" value="ECO:0007669"/>
    <property type="project" value="TreeGrafter"/>
</dbReference>
<dbReference type="PANTHER" id="PTHR45453:SF2">
    <property type="entry name" value="HISTIDINE KINASE"/>
    <property type="match status" value="1"/>
</dbReference>
<keyword evidence="4" id="KW-1003">Cell membrane</keyword>
<evidence type="ECO:0000313" key="13">
    <source>
        <dbReference type="EMBL" id="HIQ79982.1"/>
    </source>
</evidence>
<dbReference type="GO" id="GO:0000155">
    <property type="term" value="F:phosphorelay sensor kinase activity"/>
    <property type="evidence" value="ECO:0007669"/>
    <property type="project" value="TreeGrafter"/>
</dbReference>
<dbReference type="PRINTS" id="PR00344">
    <property type="entry name" value="BCTRLSENSOR"/>
</dbReference>
<dbReference type="InterPro" id="IPR004358">
    <property type="entry name" value="Sig_transdc_His_kin-like_C"/>
</dbReference>
<keyword evidence="5" id="KW-0808">Transferase</keyword>
<evidence type="ECO:0000256" key="3">
    <source>
        <dbReference type="ARBA" id="ARBA00012438"/>
    </source>
</evidence>
<comment type="catalytic activity">
    <reaction evidence="1">
        <text>ATP + protein L-histidine = ADP + protein N-phospho-L-histidine.</text>
        <dbReference type="EC" id="2.7.13.3"/>
    </reaction>
</comment>
<organism evidence="13 14">
    <name type="scientific">Candidatus Scatavimonas merdigallinarum</name>
    <dbReference type="NCBI Taxonomy" id="2840914"/>
    <lineage>
        <taxon>Bacteria</taxon>
        <taxon>Bacillati</taxon>
        <taxon>Bacillota</taxon>
        <taxon>Clostridia</taxon>
        <taxon>Eubacteriales</taxon>
        <taxon>Oscillospiraceae</taxon>
        <taxon>Oscillospiraceae incertae sedis</taxon>
        <taxon>Candidatus Scatavimonas</taxon>
    </lineage>
</organism>
<evidence type="ECO:0000256" key="9">
    <source>
        <dbReference type="ARBA" id="ARBA00023012"/>
    </source>
</evidence>
<dbReference type="EMBL" id="DVFW01000013">
    <property type="protein sequence ID" value="HIQ79982.1"/>
    <property type="molecule type" value="Genomic_DNA"/>
</dbReference>
<keyword evidence="9" id="KW-0902">Two-component regulatory system</keyword>
<evidence type="ECO:0000256" key="6">
    <source>
        <dbReference type="ARBA" id="ARBA00022692"/>
    </source>
</evidence>
<dbReference type="Pfam" id="PF02518">
    <property type="entry name" value="HATPase_c"/>
    <property type="match status" value="1"/>
</dbReference>
<feature type="transmembrane region" description="Helical" evidence="11">
    <location>
        <begin position="12"/>
        <end position="31"/>
    </location>
</feature>
<evidence type="ECO:0000256" key="4">
    <source>
        <dbReference type="ARBA" id="ARBA00022475"/>
    </source>
</evidence>
<dbReference type="InterPro" id="IPR005467">
    <property type="entry name" value="His_kinase_dom"/>
</dbReference>
<dbReference type="InterPro" id="IPR050351">
    <property type="entry name" value="BphY/WalK/GraS-like"/>
</dbReference>
<feature type="transmembrane region" description="Helical" evidence="11">
    <location>
        <begin position="37"/>
        <end position="58"/>
    </location>
</feature>
<dbReference type="AlphaFoldDB" id="A0A9D0ZGZ5"/>
<evidence type="ECO:0000313" key="14">
    <source>
        <dbReference type="Proteomes" id="UP000886787"/>
    </source>
</evidence>
<evidence type="ECO:0000256" key="7">
    <source>
        <dbReference type="ARBA" id="ARBA00022777"/>
    </source>
</evidence>
<feature type="domain" description="Histidine kinase" evidence="12">
    <location>
        <begin position="126"/>
        <end position="331"/>
    </location>
</feature>
<evidence type="ECO:0000259" key="12">
    <source>
        <dbReference type="PROSITE" id="PS50109"/>
    </source>
</evidence>
<evidence type="ECO:0000256" key="5">
    <source>
        <dbReference type="ARBA" id="ARBA00022679"/>
    </source>
</evidence>
<reference evidence="13" key="2">
    <citation type="journal article" date="2021" name="PeerJ">
        <title>Extensive microbial diversity within the chicken gut microbiome revealed by metagenomics and culture.</title>
        <authorList>
            <person name="Gilroy R."/>
            <person name="Ravi A."/>
            <person name="Getino M."/>
            <person name="Pursley I."/>
            <person name="Horton D.L."/>
            <person name="Alikhan N.F."/>
            <person name="Baker D."/>
            <person name="Gharbi K."/>
            <person name="Hall N."/>
            <person name="Watson M."/>
            <person name="Adriaenssens E.M."/>
            <person name="Foster-Nyarko E."/>
            <person name="Jarju S."/>
            <person name="Secka A."/>
            <person name="Antonio M."/>
            <person name="Oren A."/>
            <person name="Chaudhuri R.R."/>
            <person name="La Ragione R."/>
            <person name="Hildebrand F."/>
            <person name="Pallen M.J."/>
        </authorList>
    </citation>
    <scope>NUCLEOTIDE SEQUENCE</scope>
    <source>
        <strain evidence="13">ChiSjej1B19-3389</strain>
    </source>
</reference>
<dbReference type="SMART" id="SM00387">
    <property type="entry name" value="HATPase_c"/>
    <property type="match status" value="1"/>
</dbReference>
<evidence type="ECO:0000256" key="2">
    <source>
        <dbReference type="ARBA" id="ARBA00004651"/>
    </source>
</evidence>
<sequence length="349" mass="40055">MSVKDFLKSKIAAICMQLAAVCFIGMFLLVYNMNMQAVLFVSMVYLFVQAAALFIEFFPKHRYYTDVKNGLAQLDKKYLLSSLLDEPSFYEGMLLDQCLRICQKSMRDEILLYRNASREYREYIELWIHEVKTPIASSRLIIENNPSPVTKDLSEELDVIDYYLEQALFYSRSSNVEKDYNIKKIQLMDLSKQVIRKNAKSFIKYKVKLDLAQADAVVYTDEKWVEYIINQILTNSIKYRKENPQISIFIQDRAQSVSLFIKDNGIGIPKKDLGRVFEKGFTGTTGRNYKKATGMGLYLVKQLCDKLSLSVSIASAQGQGTTVELVFPKTELAELVQSVRGAKRDLTVL</sequence>
<evidence type="ECO:0000256" key="1">
    <source>
        <dbReference type="ARBA" id="ARBA00000085"/>
    </source>
</evidence>
<dbReference type="InterPro" id="IPR036890">
    <property type="entry name" value="HATPase_C_sf"/>
</dbReference>
<evidence type="ECO:0000256" key="10">
    <source>
        <dbReference type="ARBA" id="ARBA00023136"/>
    </source>
</evidence>
<protein>
    <recommendedName>
        <fullName evidence="3">histidine kinase</fullName>
        <ecNumber evidence="3">2.7.13.3</ecNumber>
    </recommendedName>
</protein>
<evidence type="ECO:0000256" key="8">
    <source>
        <dbReference type="ARBA" id="ARBA00022989"/>
    </source>
</evidence>
<keyword evidence="10 11" id="KW-0472">Membrane</keyword>
<dbReference type="InterPro" id="IPR003594">
    <property type="entry name" value="HATPase_dom"/>
</dbReference>
<accession>A0A9D0ZGZ5</accession>
<gene>
    <name evidence="13" type="ORF">IAD32_01695</name>
</gene>
<dbReference type="Gene3D" id="3.30.565.10">
    <property type="entry name" value="Histidine kinase-like ATPase, C-terminal domain"/>
    <property type="match status" value="1"/>
</dbReference>
<comment type="caution">
    <text evidence="13">The sequence shown here is derived from an EMBL/GenBank/DDBJ whole genome shotgun (WGS) entry which is preliminary data.</text>
</comment>
<dbReference type="GO" id="GO:0016036">
    <property type="term" value="P:cellular response to phosphate starvation"/>
    <property type="evidence" value="ECO:0007669"/>
    <property type="project" value="TreeGrafter"/>
</dbReference>
<proteinExistence type="predicted"/>
<reference evidence="13" key="1">
    <citation type="submission" date="2020-10" db="EMBL/GenBank/DDBJ databases">
        <authorList>
            <person name="Gilroy R."/>
        </authorList>
    </citation>
    <scope>NUCLEOTIDE SEQUENCE</scope>
    <source>
        <strain evidence="13">ChiSjej1B19-3389</strain>
    </source>
</reference>
<dbReference type="SUPFAM" id="SSF55874">
    <property type="entry name" value="ATPase domain of HSP90 chaperone/DNA topoisomerase II/histidine kinase"/>
    <property type="match status" value="1"/>
</dbReference>
<keyword evidence="6 11" id="KW-0812">Transmembrane</keyword>
<keyword evidence="7 13" id="KW-0418">Kinase</keyword>
<dbReference type="EC" id="2.7.13.3" evidence="3"/>
<dbReference type="PROSITE" id="PS50109">
    <property type="entry name" value="HIS_KIN"/>
    <property type="match status" value="1"/>
</dbReference>
<dbReference type="GO" id="GO:0005886">
    <property type="term" value="C:plasma membrane"/>
    <property type="evidence" value="ECO:0007669"/>
    <property type="project" value="UniProtKB-SubCell"/>
</dbReference>
<evidence type="ECO:0000256" key="11">
    <source>
        <dbReference type="SAM" id="Phobius"/>
    </source>
</evidence>